<dbReference type="Pfam" id="PF05995">
    <property type="entry name" value="CDO_I"/>
    <property type="match status" value="1"/>
</dbReference>
<sequence>MSFISRLQQSFAPLHAPTAQELKGVLDHLQVTEEDLRTFLEDPGIHPYGRKMLFQSEHVEVLIMNWAQHFKCAPHDHGNSHGWVHVVKGVSTQTIYSLQREIPVPQHTGVTEEGASFFAPRTMVHDMENQSESSLVTLHVYSPPISGMKVYDLERCMACVVSEDCGAWWPEEQRQRLAEMKLDGEAVMG</sequence>
<evidence type="ECO:0000256" key="1">
    <source>
        <dbReference type="ARBA" id="ARBA00006622"/>
    </source>
</evidence>
<dbReference type="InterPro" id="IPR010300">
    <property type="entry name" value="CDO_1"/>
</dbReference>
<comment type="similarity">
    <text evidence="1">Belongs to the cysteine dioxygenase family.</text>
</comment>
<dbReference type="CDD" id="cd10548">
    <property type="entry name" value="cupin_CDO"/>
    <property type="match status" value="1"/>
</dbReference>
<dbReference type="GO" id="GO:0008198">
    <property type="term" value="F:ferrous iron binding"/>
    <property type="evidence" value="ECO:0007669"/>
    <property type="project" value="TreeGrafter"/>
</dbReference>
<dbReference type="Gene3D" id="2.60.120.10">
    <property type="entry name" value="Jelly Rolls"/>
    <property type="match status" value="1"/>
</dbReference>
<evidence type="ECO:0000313" key="7">
    <source>
        <dbReference type="EMBL" id="SDW00280.1"/>
    </source>
</evidence>
<dbReference type="InterPro" id="IPR014710">
    <property type="entry name" value="RmlC-like_jellyroll"/>
</dbReference>
<dbReference type="EMBL" id="FNNQ01000001">
    <property type="protein sequence ID" value="SDW00280.1"/>
    <property type="molecule type" value="Genomic_DNA"/>
</dbReference>
<accession>A0A1H2PZN2</accession>
<evidence type="ECO:0000256" key="2">
    <source>
        <dbReference type="ARBA" id="ARBA00022723"/>
    </source>
</evidence>
<name>A0A1H2PZN2_9BACL</name>
<keyword evidence="2 6" id="KW-0479">Metal-binding</keyword>
<evidence type="ECO:0000313" key="8">
    <source>
        <dbReference type="Proteomes" id="UP000198534"/>
    </source>
</evidence>
<dbReference type="AlphaFoldDB" id="A0A1H2PZN2"/>
<keyword evidence="3 7" id="KW-0223">Dioxygenase</keyword>
<dbReference type="STRING" id="1048340.SAMN05444487_10139"/>
<dbReference type="InterPro" id="IPR011051">
    <property type="entry name" value="RmlC_Cupin_sf"/>
</dbReference>
<dbReference type="PANTHER" id="PTHR12918:SF1">
    <property type="entry name" value="CYSTEINE DIOXYGENASE TYPE 1"/>
    <property type="match status" value="1"/>
</dbReference>
<proteinExistence type="inferred from homology"/>
<keyword evidence="8" id="KW-1185">Reference proteome</keyword>
<dbReference type="RefSeq" id="WP_245726199.1">
    <property type="nucleotide sequence ID" value="NZ_FNNQ01000001.1"/>
</dbReference>
<keyword evidence="4" id="KW-0560">Oxidoreductase</keyword>
<feature type="binding site" evidence="6">
    <location>
        <position position="77"/>
    </location>
    <ligand>
        <name>Fe cation</name>
        <dbReference type="ChEBI" id="CHEBI:24875"/>
        <note>catalytic</note>
    </ligand>
</feature>
<reference evidence="7 8" key="1">
    <citation type="submission" date="2016-10" db="EMBL/GenBank/DDBJ databases">
        <authorList>
            <person name="de Groot N.N."/>
        </authorList>
    </citation>
    <scope>NUCLEOTIDE SEQUENCE [LARGE SCALE GENOMIC DNA]</scope>
    <source>
        <strain evidence="7 8">DSM 45610</strain>
    </source>
</reference>
<feature type="binding site" evidence="6">
    <location>
        <position position="75"/>
    </location>
    <ligand>
        <name>Fe cation</name>
        <dbReference type="ChEBI" id="CHEBI:24875"/>
        <note>catalytic</note>
    </ligand>
</feature>
<gene>
    <name evidence="7" type="ORF">SAMN05444487_10139</name>
</gene>
<evidence type="ECO:0000256" key="6">
    <source>
        <dbReference type="PIRSR" id="PIRSR610300-51"/>
    </source>
</evidence>
<dbReference type="SUPFAM" id="SSF51182">
    <property type="entry name" value="RmlC-like cupins"/>
    <property type="match status" value="1"/>
</dbReference>
<feature type="binding site" evidence="6">
    <location>
        <position position="125"/>
    </location>
    <ligand>
        <name>Fe cation</name>
        <dbReference type="ChEBI" id="CHEBI:24875"/>
        <note>catalytic</note>
    </ligand>
</feature>
<dbReference type="Proteomes" id="UP000198534">
    <property type="component" value="Unassembled WGS sequence"/>
</dbReference>
<organism evidence="7 8">
    <name type="scientific">Marininema mesophilum</name>
    <dbReference type="NCBI Taxonomy" id="1048340"/>
    <lineage>
        <taxon>Bacteria</taxon>
        <taxon>Bacillati</taxon>
        <taxon>Bacillota</taxon>
        <taxon>Bacilli</taxon>
        <taxon>Bacillales</taxon>
        <taxon>Thermoactinomycetaceae</taxon>
        <taxon>Marininema</taxon>
    </lineage>
</organism>
<evidence type="ECO:0000256" key="3">
    <source>
        <dbReference type="ARBA" id="ARBA00022964"/>
    </source>
</evidence>
<evidence type="ECO:0000256" key="4">
    <source>
        <dbReference type="ARBA" id="ARBA00023002"/>
    </source>
</evidence>
<keyword evidence="5 6" id="KW-0408">Iron</keyword>
<protein>
    <submittedName>
        <fullName evidence="7">Cysteine dioxygenase</fullName>
    </submittedName>
</protein>
<evidence type="ECO:0000256" key="5">
    <source>
        <dbReference type="ARBA" id="ARBA00023004"/>
    </source>
</evidence>
<dbReference type="PANTHER" id="PTHR12918">
    <property type="entry name" value="CYSTEINE DIOXYGENASE"/>
    <property type="match status" value="1"/>
</dbReference>
<dbReference type="GO" id="GO:0016702">
    <property type="term" value="F:oxidoreductase activity, acting on single donors with incorporation of molecular oxygen, incorporation of two atoms of oxygen"/>
    <property type="evidence" value="ECO:0007669"/>
    <property type="project" value="InterPro"/>
</dbReference>